<organism evidence="1 2">
    <name type="scientific">Caerostris extrusa</name>
    <name type="common">Bark spider</name>
    <name type="synonym">Caerostris bankana</name>
    <dbReference type="NCBI Taxonomy" id="172846"/>
    <lineage>
        <taxon>Eukaryota</taxon>
        <taxon>Metazoa</taxon>
        <taxon>Ecdysozoa</taxon>
        <taxon>Arthropoda</taxon>
        <taxon>Chelicerata</taxon>
        <taxon>Arachnida</taxon>
        <taxon>Araneae</taxon>
        <taxon>Araneomorphae</taxon>
        <taxon>Entelegynae</taxon>
        <taxon>Araneoidea</taxon>
        <taxon>Araneidae</taxon>
        <taxon>Caerostris</taxon>
    </lineage>
</organism>
<evidence type="ECO:0000313" key="2">
    <source>
        <dbReference type="Proteomes" id="UP001054945"/>
    </source>
</evidence>
<protein>
    <submittedName>
        <fullName evidence="1">Uncharacterized protein</fullName>
    </submittedName>
</protein>
<evidence type="ECO:0000313" key="1">
    <source>
        <dbReference type="EMBL" id="GIY02019.1"/>
    </source>
</evidence>
<keyword evidence="2" id="KW-1185">Reference proteome</keyword>
<dbReference type="EMBL" id="BPLR01005401">
    <property type="protein sequence ID" value="GIY02019.1"/>
    <property type="molecule type" value="Genomic_DNA"/>
</dbReference>
<reference evidence="1 2" key="1">
    <citation type="submission" date="2021-06" db="EMBL/GenBank/DDBJ databases">
        <title>Caerostris extrusa draft genome.</title>
        <authorList>
            <person name="Kono N."/>
            <person name="Arakawa K."/>
        </authorList>
    </citation>
    <scope>NUCLEOTIDE SEQUENCE [LARGE SCALE GENOMIC DNA]</scope>
</reference>
<dbReference type="AlphaFoldDB" id="A0AAV4Q0P5"/>
<name>A0AAV4Q0P5_CAEEX</name>
<sequence length="73" mass="8581">MNTFEWYEEEEDEKHPHASHRIQLLLPLPGCYLIPACWKRSLECRRRSCEEGGALNRGSPLLDNKLALICKWK</sequence>
<gene>
    <name evidence="1" type="ORF">CEXT_526501</name>
</gene>
<comment type="caution">
    <text evidence="1">The sequence shown here is derived from an EMBL/GenBank/DDBJ whole genome shotgun (WGS) entry which is preliminary data.</text>
</comment>
<accession>A0AAV4Q0P5</accession>
<proteinExistence type="predicted"/>
<dbReference type="Proteomes" id="UP001054945">
    <property type="component" value="Unassembled WGS sequence"/>
</dbReference>